<sequence>MTVLHRILGRTLAGAGLLACLAAPAHAAGFPDRPISIIVPYTPGGSSDVVARLLGQQLAVELKQSVVVENKPGAGATLGTSLVAKAAPDGYTVLLADNAQTTAPSLYPRLPYDAVKSFTALGMVGIAPAMLLSNQPSGLRSVKDMRDDVERNRRGYTIGVGSGSPSHLISAFFQRRSELNLMMVPYKGASQAATDVLGGQIDLIFTNPASAAQYLQSGRMNAIGMTGTERLPSLPNVATFQEQGVKGLENVKYWFAVLAPAGLPADVSDKWHAALAATLAHPEVKRRLAELGITQVAMTPEQLQGFIAEDRETWANVVKENGMQLQ</sequence>
<dbReference type="AlphaFoldDB" id="A0A3R9G4H3"/>
<dbReference type="InterPro" id="IPR005064">
    <property type="entry name" value="BUG"/>
</dbReference>
<evidence type="ECO:0000313" key="4">
    <source>
        <dbReference type="Proteomes" id="UP000509782"/>
    </source>
</evidence>
<dbReference type="Gene3D" id="3.40.190.10">
    <property type="entry name" value="Periplasmic binding protein-like II"/>
    <property type="match status" value="1"/>
</dbReference>
<feature type="chain" id="PRO_5030082712" evidence="2">
    <location>
        <begin position="28"/>
        <end position="326"/>
    </location>
</feature>
<comment type="similarity">
    <text evidence="1">Belongs to the UPF0065 (bug) family.</text>
</comment>
<evidence type="ECO:0000313" key="3">
    <source>
        <dbReference type="EMBL" id="QKQ45490.1"/>
    </source>
</evidence>
<dbReference type="SUPFAM" id="SSF53850">
    <property type="entry name" value="Periplasmic binding protein-like II"/>
    <property type="match status" value="1"/>
</dbReference>
<dbReference type="RefSeq" id="WP_125284088.1">
    <property type="nucleotide sequence ID" value="NZ_BLWG01000362.1"/>
</dbReference>
<feature type="signal peptide" evidence="2">
    <location>
        <begin position="1"/>
        <end position="27"/>
    </location>
</feature>
<dbReference type="PANTHER" id="PTHR42928">
    <property type="entry name" value="TRICARBOXYLATE-BINDING PROTEIN"/>
    <property type="match status" value="1"/>
</dbReference>
<dbReference type="Proteomes" id="UP000509782">
    <property type="component" value="Chromosome"/>
</dbReference>
<dbReference type="EMBL" id="CP054569">
    <property type="protein sequence ID" value="QKQ45490.1"/>
    <property type="molecule type" value="Genomic_DNA"/>
</dbReference>
<dbReference type="PANTHER" id="PTHR42928:SF5">
    <property type="entry name" value="BLR1237 PROTEIN"/>
    <property type="match status" value="1"/>
</dbReference>
<evidence type="ECO:0000256" key="2">
    <source>
        <dbReference type="SAM" id="SignalP"/>
    </source>
</evidence>
<reference evidence="3 4" key="1">
    <citation type="submission" date="2020-05" db="EMBL/GenBank/DDBJ databases">
        <title>FDA dAtabase for Regulatory Grade micrObial Sequences (FDA-ARGOS): Supporting development and validation of Infectious Disease Dx tests.</title>
        <authorList>
            <person name="Sproer C."/>
            <person name="Gronow S."/>
            <person name="Severitt S."/>
            <person name="Schroder I."/>
            <person name="Tallon L."/>
            <person name="Sadzewicz L."/>
            <person name="Zhao X."/>
            <person name="Vavikolanu K."/>
            <person name="Mehta A."/>
            <person name="Aluvathingal J."/>
            <person name="Nadendla S."/>
            <person name="Myers T."/>
            <person name="Yan Y."/>
            <person name="Sichtig H."/>
        </authorList>
    </citation>
    <scope>NUCLEOTIDE SEQUENCE [LARGE SCALE GENOMIC DNA]</scope>
    <source>
        <strain evidence="3 4">FDAARGOS_787</strain>
    </source>
</reference>
<dbReference type="Pfam" id="PF03401">
    <property type="entry name" value="TctC"/>
    <property type="match status" value="1"/>
</dbReference>
<organism evidence="3 4">
    <name type="scientific">Achromobacter denitrificans</name>
    <name type="common">Alcaligenes denitrificans</name>
    <dbReference type="NCBI Taxonomy" id="32002"/>
    <lineage>
        <taxon>Bacteria</taxon>
        <taxon>Pseudomonadati</taxon>
        <taxon>Pseudomonadota</taxon>
        <taxon>Betaproteobacteria</taxon>
        <taxon>Burkholderiales</taxon>
        <taxon>Alcaligenaceae</taxon>
        <taxon>Achromobacter</taxon>
    </lineage>
</organism>
<dbReference type="InterPro" id="IPR042100">
    <property type="entry name" value="Bug_dom1"/>
</dbReference>
<evidence type="ECO:0000256" key="1">
    <source>
        <dbReference type="ARBA" id="ARBA00006987"/>
    </source>
</evidence>
<name>A0A3R9G4H3_ACHDE</name>
<gene>
    <name evidence="3" type="ORF">FOC81_01690</name>
</gene>
<dbReference type="OrthoDB" id="8678477at2"/>
<dbReference type="STRING" id="32002.BVK87_11630"/>
<protein>
    <submittedName>
        <fullName evidence="3">Tripartite tricarboxylate transporter substrate binding protein</fullName>
    </submittedName>
</protein>
<accession>A0A3R9G4H3</accession>
<dbReference type="PIRSF" id="PIRSF017082">
    <property type="entry name" value="YflP"/>
    <property type="match status" value="1"/>
</dbReference>
<proteinExistence type="inferred from homology"/>
<dbReference type="Gene3D" id="3.40.190.150">
    <property type="entry name" value="Bordetella uptake gene, domain 1"/>
    <property type="match status" value="1"/>
</dbReference>
<keyword evidence="2" id="KW-0732">Signal</keyword>